<protein>
    <submittedName>
        <fullName evidence="1">Uncharacterized protein</fullName>
    </submittedName>
</protein>
<organism evidence="1">
    <name type="scientific">marine sediment metagenome</name>
    <dbReference type="NCBI Taxonomy" id="412755"/>
    <lineage>
        <taxon>unclassified sequences</taxon>
        <taxon>metagenomes</taxon>
        <taxon>ecological metagenomes</taxon>
    </lineage>
</organism>
<reference evidence="1" key="1">
    <citation type="journal article" date="2015" name="Nature">
        <title>Complex archaea that bridge the gap between prokaryotes and eukaryotes.</title>
        <authorList>
            <person name="Spang A."/>
            <person name="Saw J.H."/>
            <person name="Jorgensen S.L."/>
            <person name="Zaremba-Niedzwiedzka K."/>
            <person name="Martijn J."/>
            <person name="Lind A.E."/>
            <person name="van Eijk R."/>
            <person name="Schleper C."/>
            <person name="Guy L."/>
            <person name="Ettema T.J."/>
        </authorList>
    </citation>
    <scope>NUCLEOTIDE SEQUENCE</scope>
</reference>
<gene>
    <name evidence="1" type="ORF">LCGC14_0561120</name>
</gene>
<comment type="caution">
    <text evidence="1">The sequence shown here is derived from an EMBL/GenBank/DDBJ whole genome shotgun (WGS) entry which is preliminary data.</text>
</comment>
<name>A0A0F9U8I0_9ZZZZ</name>
<evidence type="ECO:0000313" key="1">
    <source>
        <dbReference type="EMBL" id="KKN57566.1"/>
    </source>
</evidence>
<accession>A0A0F9U8I0</accession>
<proteinExistence type="predicted"/>
<dbReference type="AlphaFoldDB" id="A0A0F9U8I0"/>
<sequence length="55" mass="6271">MKIQMQFIDNKGFIHFGTCNGKKKALASLKTLKEGTEIRWTSPNEVIVSQQYLKA</sequence>
<dbReference type="EMBL" id="LAZR01000798">
    <property type="protein sequence ID" value="KKN57566.1"/>
    <property type="molecule type" value="Genomic_DNA"/>
</dbReference>